<dbReference type="InterPro" id="IPR012902">
    <property type="entry name" value="N_methyl_site"/>
</dbReference>
<dbReference type="PANTHER" id="PTHR30093">
    <property type="entry name" value="GENERAL SECRETION PATHWAY PROTEIN G"/>
    <property type="match status" value="1"/>
</dbReference>
<evidence type="ECO:0000256" key="1">
    <source>
        <dbReference type="SAM" id="Phobius"/>
    </source>
</evidence>
<reference evidence="3 4" key="1">
    <citation type="submission" date="2018-02" db="EMBL/GenBank/DDBJ databases">
        <title>Comparative genomes isolates from brazilian mangrove.</title>
        <authorList>
            <person name="Araujo J.E."/>
            <person name="Taketani R.G."/>
            <person name="Silva M.C.P."/>
            <person name="Loureco M.V."/>
            <person name="Andreote F.D."/>
        </authorList>
    </citation>
    <scope>NUCLEOTIDE SEQUENCE [LARGE SCALE GENOMIC DNA]</scope>
    <source>
        <strain evidence="3 4">NAP PRIS-MGV</strain>
    </source>
</reference>
<dbReference type="InterPro" id="IPR045584">
    <property type="entry name" value="Pilin-like"/>
</dbReference>
<keyword evidence="1" id="KW-0472">Membrane</keyword>
<sequence>MRKSSPLGFTLVELLVVIAIIGVLIALLLPAVQQAREAARRMSCTNNMKQIGIALHNYHDTYKTFPPGCIGSSTAVDPPSGPQMWGWPVFILPQIEQTALHDLLNPNNRRLVDLLNNTTQRDIVMQRIDAYRCPSDRTKDTVKGTPQTFDFDGTAAVGTNYFGGTLNYLGVGAFASLDLDDRPSGPLFRNSEIGFKDMVDGASNSFLVGERDFDCSSGVWAGVRNDGGPGPRGINYVTGRVSIPLNYKTKPTGNNGCNEGFSSSHPGGAMFLFGDASVKFISENISFNNSDAAVGDNKGALKNNFTLTNLGVFQRFGLMNDGQAVSLQ</sequence>
<evidence type="ECO:0000313" key="3">
    <source>
        <dbReference type="EMBL" id="PQO31443.1"/>
    </source>
</evidence>
<dbReference type="Gene3D" id="3.30.700.10">
    <property type="entry name" value="Glycoprotein, Type 4 Pilin"/>
    <property type="match status" value="1"/>
</dbReference>
<keyword evidence="1" id="KW-0812">Transmembrane</keyword>
<dbReference type="NCBIfam" id="TIGR04294">
    <property type="entry name" value="pre_pil_HX9DG"/>
    <property type="match status" value="1"/>
</dbReference>
<dbReference type="EMBL" id="PUIB01000019">
    <property type="protein sequence ID" value="PQO31443.1"/>
    <property type="molecule type" value="Genomic_DNA"/>
</dbReference>
<name>A0A2S8FH14_9BACT</name>
<evidence type="ECO:0000259" key="2">
    <source>
        <dbReference type="Pfam" id="PF07596"/>
    </source>
</evidence>
<dbReference type="AlphaFoldDB" id="A0A2S8FH14"/>
<protein>
    <submittedName>
        <fullName evidence="3">Prepilin-type cleavage/methylation domain-containing protein</fullName>
    </submittedName>
</protein>
<dbReference type="PANTHER" id="PTHR30093:SF2">
    <property type="entry name" value="TYPE II SECRETION SYSTEM PROTEIN H"/>
    <property type="match status" value="1"/>
</dbReference>
<dbReference type="InterPro" id="IPR011453">
    <property type="entry name" value="DUF1559"/>
</dbReference>
<proteinExistence type="predicted"/>
<organism evidence="3 4">
    <name type="scientific">Blastopirellula marina</name>
    <dbReference type="NCBI Taxonomy" id="124"/>
    <lineage>
        <taxon>Bacteria</taxon>
        <taxon>Pseudomonadati</taxon>
        <taxon>Planctomycetota</taxon>
        <taxon>Planctomycetia</taxon>
        <taxon>Pirellulales</taxon>
        <taxon>Pirellulaceae</taxon>
        <taxon>Blastopirellula</taxon>
    </lineage>
</organism>
<comment type="caution">
    <text evidence="3">The sequence shown here is derived from an EMBL/GenBank/DDBJ whole genome shotgun (WGS) entry which is preliminary data.</text>
</comment>
<dbReference type="RefSeq" id="WP_105356373.1">
    <property type="nucleotide sequence ID" value="NZ_PUIB01000019.1"/>
</dbReference>
<evidence type="ECO:0000313" key="4">
    <source>
        <dbReference type="Proteomes" id="UP000239388"/>
    </source>
</evidence>
<feature type="transmembrane region" description="Helical" evidence="1">
    <location>
        <begin position="6"/>
        <end position="32"/>
    </location>
</feature>
<dbReference type="Proteomes" id="UP000239388">
    <property type="component" value="Unassembled WGS sequence"/>
</dbReference>
<feature type="domain" description="DUF1559" evidence="2">
    <location>
        <begin position="33"/>
        <end position="286"/>
    </location>
</feature>
<dbReference type="Pfam" id="PF07596">
    <property type="entry name" value="SBP_bac_10"/>
    <property type="match status" value="1"/>
</dbReference>
<dbReference type="NCBIfam" id="TIGR02532">
    <property type="entry name" value="IV_pilin_GFxxxE"/>
    <property type="match status" value="1"/>
</dbReference>
<accession>A0A2S8FH14</accession>
<dbReference type="InterPro" id="IPR027558">
    <property type="entry name" value="Pre_pil_HX9DG_C"/>
</dbReference>
<gene>
    <name evidence="3" type="ORF">C5Y98_18610</name>
</gene>
<dbReference type="OrthoDB" id="255848at2"/>
<dbReference type="Pfam" id="PF07963">
    <property type="entry name" value="N_methyl"/>
    <property type="match status" value="1"/>
</dbReference>
<dbReference type="SUPFAM" id="SSF54523">
    <property type="entry name" value="Pili subunits"/>
    <property type="match status" value="1"/>
</dbReference>
<keyword evidence="1" id="KW-1133">Transmembrane helix</keyword>